<accession>A0A1F5TC97</accession>
<dbReference type="InterPro" id="IPR058240">
    <property type="entry name" value="rSAM_sf"/>
</dbReference>
<feature type="binding site" evidence="5">
    <location>
        <position position="50"/>
    </location>
    <ligand>
        <name>[4Fe-4S] cluster</name>
        <dbReference type="ChEBI" id="CHEBI:49883"/>
        <note>4Fe-4S-S-AdoMet</note>
    </ligand>
</feature>
<organism evidence="7 8">
    <name type="scientific">Candidatus Falkowbacteria bacterium RIFOXYC2_FULL_48_21</name>
    <dbReference type="NCBI Taxonomy" id="1798005"/>
    <lineage>
        <taxon>Bacteria</taxon>
        <taxon>Candidatus Falkowiibacteriota</taxon>
    </lineage>
</organism>
<dbReference type="InterPro" id="IPR016431">
    <property type="entry name" value="Pyrv-formate_lyase-activ_prd"/>
</dbReference>
<comment type="caution">
    <text evidence="7">The sequence shown here is derived from an EMBL/GenBank/DDBJ whole genome shotgun (WGS) entry which is preliminary data.</text>
</comment>
<evidence type="ECO:0000256" key="4">
    <source>
        <dbReference type="ARBA" id="ARBA00023014"/>
    </source>
</evidence>
<evidence type="ECO:0000256" key="3">
    <source>
        <dbReference type="ARBA" id="ARBA00023004"/>
    </source>
</evidence>
<dbReference type="SFLD" id="SFLDS00029">
    <property type="entry name" value="Radical_SAM"/>
    <property type="match status" value="1"/>
</dbReference>
<dbReference type="GO" id="GO:0003824">
    <property type="term" value="F:catalytic activity"/>
    <property type="evidence" value="ECO:0007669"/>
    <property type="project" value="InterPro"/>
</dbReference>
<feature type="binding site" evidence="5">
    <location>
        <position position="47"/>
    </location>
    <ligand>
        <name>[4Fe-4S] cluster</name>
        <dbReference type="ChEBI" id="CHEBI:49883"/>
        <note>4Fe-4S-S-AdoMet</note>
    </ligand>
</feature>
<evidence type="ECO:0000256" key="5">
    <source>
        <dbReference type="PIRSR" id="PIRSR004869-50"/>
    </source>
</evidence>
<protein>
    <recommendedName>
        <fullName evidence="6">Radical SAM core domain-containing protein</fullName>
    </recommendedName>
</protein>
<evidence type="ECO:0000313" key="7">
    <source>
        <dbReference type="EMBL" id="OGF36505.1"/>
    </source>
</evidence>
<dbReference type="PANTHER" id="PTHR43075:SF1">
    <property type="entry name" value="FORMATE LYASE ACTIVATING ENZYME, PUTATIVE (AFU_ORTHOLOGUE AFUA_2G15630)-RELATED"/>
    <property type="match status" value="1"/>
</dbReference>
<gene>
    <name evidence="7" type="ORF">A2482_03580</name>
</gene>
<comment type="cofactor">
    <cofactor evidence="5">
        <name>[4Fe-4S] cluster</name>
        <dbReference type="ChEBI" id="CHEBI:49883"/>
    </cofactor>
    <text evidence="5">Binds 1 [4Fe-4S] cluster. The cluster is coordinated with 3 cysteines and an exchangeable S-adenosyl-L-methionine.</text>
</comment>
<evidence type="ECO:0000256" key="1">
    <source>
        <dbReference type="ARBA" id="ARBA00022691"/>
    </source>
</evidence>
<name>A0A1F5TC97_9BACT</name>
<dbReference type="CDD" id="cd01335">
    <property type="entry name" value="Radical_SAM"/>
    <property type="match status" value="1"/>
</dbReference>
<sequence length="280" mass="31168">MNKQVKIAWIGKHFGEEPPLVRGKGPESKGKKQGAGTIFFSGCNLRCVFCQNYQIPQQGLGRLISVEELANAMLDLHGQGAVNIDLVTPTLWADQIVAAVKIARGKGLCVPIVWNSNGYEKVSLIEALRGVVDIYLPDFKYADDTLAKKYSGVENYLETAKAAIRAMYEQVGNLQLDDQGIATRGLMVRHMVLPGLMANSIGVLNEMAQIDTMIYVSLMSQYSPVYRSAEFPEINRPITDEEMDQVYDYADFCGLKNGFRQKSDSARPMTPDFRKVNPFE</sequence>
<reference evidence="7 8" key="1">
    <citation type="journal article" date="2016" name="Nat. Commun.">
        <title>Thousands of microbial genomes shed light on interconnected biogeochemical processes in an aquifer system.</title>
        <authorList>
            <person name="Anantharaman K."/>
            <person name="Brown C.T."/>
            <person name="Hug L.A."/>
            <person name="Sharon I."/>
            <person name="Castelle C.J."/>
            <person name="Probst A.J."/>
            <person name="Thomas B.C."/>
            <person name="Singh A."/>
            <person name="Wilkins M.J."/>
            <person name="Karaoz U."/>
            <person name="Brodie E.L."/>
            <person name="Williams K.H."/>
            <person name="Hubbard S.S."/>
            <person name="Banfield J.F."/>
        </authorList>
    </citation>
    <scope>NUCLEOTIDE SEQUENCE [LARGE SCALE GENOMIC DNA]</scope>
</reference>
<dbReference type="Gene3D" id="3.20.20.70">
    <property type="entry name" value="Aldolase class I"/>
    <property type="match status" value="1"/>
</dbReference>
<dbReference type="GO" id="GO:0051536">
    <property type="term" value="F:iron-sulfur cluster binding"/>
    <property type="evidence" value="ECO:0007669"/>
    <property type="project" value="UniProtKB-KW"/>
</dbReference>
<keyword evidence="4 5" id="KW-0411">Iron-sulfur</keyword>
<dbReference type="EMBL" id="MFGM01000034">
    <property type="protein sequence ID" value="OGF36505.1"/>
    <property type="molecule type" value="Genomic_DNA"/>
</dbReference>
<evidence type="ECO:0000259" key="6">
    <source>
        <dbReference type="Pfam" id="PF04055"/>
    </source>
</evidence>
<feature type="binding site" evidence="5">
    <location>
        <position position="43"/>
    </location>
    <ligand>
        <name>[4Fe-4S] cluster</name>
        <dbReference type="ChEBI" id="CHEBI:49883"/>
        <note>4Fe-4S-S-AdoMet</note>
    </ligand>
</feature>
<dbReference type="GO" id="GO:0046872">
    <property type="term" value="F:metal ion binding"/>
    <property type="evidence" value="ECO:0007669"/>
    <property type="project" value="UniProtKB-KW"/>
</dbReference>
<proteinExistence type="predicted"/>
<dbReference type="InterPro" id="IPR013785">
    <property type="entry name" value="Aldolase_TIM"/>
</dbReference>
<dbReference type="SUPFAM" id="SSF102114">
    <property type="entry name" value="Radical SAM enzymes"/>
    <property type="match status" value="1"/>
</dbReference>
<keyword evidence="2 5" id="KW-0479">Metal-binding</keyword>
<keyword evidence="3 5" id="KW-0408">Iron</keyword>
<dbReference type="Proteomes" id="UP000178656">
    <property type="component" value="Unassembled WGS sequence"/>
</dbReference>
<keyword evidence="1 5" id="KW-0949">S-adenosyl-L-methionine</keyword>
<evidence type="ECO:0000313" key="8">
    <source>
        <dbReference type="Proteomes" id="UP000178656"/>
    </source>
</evidence>
<dbReference type="Pfam" id="PF04055">
    <property type="entry name" value="Radical_SAM"/>
    <property type="match status" value="1"/>
</dbReference>
<evidence type="ECO:0000256" key="2">
    <source>
        <dbReference type="ARBA" id="ARBA00022723"/>
    </source>
</evidence>
<dbReference type="InterPro" id="IPR007197">
    <property type="entry name" value="rSAM"/>
</dbReference>
<dbReference type="InterPro" id="IPR040085">
    <property type="entry name" value="MJ0674-like"/>
</dbReference>
<dbReference type="AlphaFoldDB" id="A0A1F5TC97"/>
<feature type="domain" description="Radical SAM core" evidence="6">
    <location>
        <begin position="38"/>
        <end position="167"/>
    </location>
</feature>
<dbReference type="PIRSF" id="PIRSF004869">
    <property type="entry name" value="PflX_prd"/>
    <property type="match status" value="1"/>
</dbReference>
<dbReference type="PANTHER" id="PTHR43075">
    <property type="entry name" value="FORMATE LYASE ACTIVATING ENZYME, PUTATIVE (AFU_ORTHOLOGUE AFUA_2G15630)-RELATED"/>
    <property type="match status" value="1"/>
</dbReference>